<dbReference type="Proteomes" id="UP001230649">
    <property type="component" value="Unassembled WGS sequence"/>
</dbReference>
<organism evidence="1 2">
    <name type="scientific">Naganishia adeliensis</name>
    <dbReference type="NCBI Taxonomy" id="92952"/>
    <lineage>
        <taxon>Eukaryota</taxon>
        <taxon>Fungi</taxon>
        <taxon>Dikarya</taxon>
        <taxon>Basidiomycota</taxon>
        <taxon>Agaricomycotina</taxon>
        <taxon>Tremellomycetes</taxon>
        <taxon>Filobasidiales</taxon>
        <taxon>Filobasidiaceae</taxon>
        <taxon>Naganishia</taxon>
    </lineage>
</organism>
<name>A0ACC2X314_9TREE</name>
<evidence type="ECO:0000313" key="2">
    <source>
        <dbReference type="Proteomes" id="UP001230649"/>
    </source>
</evidence>
<protein>
    <submittedName>
        <fullName evidence="1">Uncharacterized protein</fullName>
    </submittedName>
</protein>
<gene>
    <name evidence="1" type="ORF">QFC20_000060</name>
</gene>
<keyword evidence="2" id="KW-1185">Reference proteome</keyword>
<proteinExistence type="predicted"/>
<dbReference type="EMBL" id="JASBWS010000001">
    <property type="protein sequence ID" value="KAJ9117781.1"/>
    <property type="molecule type" value="Genomic_DNA"/>
</dbReference>
<reference evidence="1" key="1">
    <citation type="submission" date="2023-04" db="EMBL/GenBank/DDBJ databases">
        <title>Draft Genome sequencing of Naganishia species isolated from polar environments using Oxford Nanopore Technology.</title>
        <authorList>
            <person name="Leo P."/>
            <person name="Venkateswaran K."/>
        </authorList>
    </citation>
    <scope>NUCLEOTIDE SEQUENCE</scope>
    <source>
        <strain evidence="1">MNA-CCFEE 5262</strain>
    </source>
</reference>
<comment type="caution">
    <text evidence="1">The sequence shown here is derived from an EMBL/GenBank/DDBJ whole genome shotgun (WGS) entry which is preliminary data.</text>
</comment>
<sequence>MSPPEWTPPLATYVPIEEQAEEDLEWMKVALDQAEEALAAKEVPVGCVFVKDGVAIAKARNRTNEWRNVSFVGSFPKRRDPKNISACVSGNAPRRTGVSRSDSENAPSAASRCDSLRYCRTGMKGLEVAGAYWT</sequence>
<accession>A0ACC2X314</accession>
<evidence type="ECO:0000313" key="1">
    <source>
        <dbReference type="EMBL" id="KAJ9117781.1"/>
    </source>
</evidence>